<dbReference type="NCBIfam" id="TIGR00129">
    <property type="entry name" value="fdhD_narQ"/>
    <property type="match status" value="1"/>
</dbReference>
<keyword evidence="3" id="KW-0560">Oxidoreductase</keyword>
<dbReference type="SUPFAM" id="SSF53927">
    <property type="entry name" value="Cytidine deaminase-like"/>
    <property type="match status" value="1"/>
</dbReference>
<dbReference type="InterPro" id="IPR003786">
    <property type="entry name" value="FdhD"/>
</dbReference>
<evidence type="ECO:0000313" key="3">
    <source>
        <dbReference type="EMBL" id="KUG20411.1"/>
    </source>
</evidence>
<proteinExistence type="inferred from homology"/>
<dbReference type="Pfam" id="PF02634">
    <property type="entry name" value="FdhD-NarQ"/>
    <property type="match status" value="1"/>
</dbReference>
<keyword evidence="1" id="KW-0963">Cytoplasm</keyword>
<reference evidence="3" key="1">
    <citation type="journal article" date="2015" name="Proc. Natl. Acad. Sci. U.S.A.">
        <title>Networks of energetic and metabolic interactions define dynamics in microbial communities.</title>
        <authorList>
            <person name="Embree M."/>
            <person name="Liu J.K."/>
            <person name="Al-Bassam M.M."/>
            <person name="Zengler K."/>
        </authorList>
    </citation>
    <scope>NUCLEOTIDE SEQUENCE</scope>
</reference>
<dbReference type="GO" id="GO:0016491">
    <property type="term" value="F:oxidoreductase activity"/>
    <property type="evidence" value="ECO:0007669"/>
    <property type="project" value="UniProtKB-KW"/>
</dbReference>
<dbReference type="PANTHER" id="PTHR30592:SF1">
    <property type="entry name" value="SULFUR CARRIER PROTEIN FDHD"/>
    <property type="match status" value="1"/>
</dbReference>
<dbReference type="AlphaFoldDB" id="A0A0W8FHQ2"/>
<comment type="caution">
    <text evidence="3">The sequence shown here is derived from an EMBL/GenBank/DDBJ whole genome shotgun (WGS) entry which is preliminary data.</text>
</comment>
<gene>
    <name evidence="3" type="ORF">ASZ90_009867</name>
</gene>
<protein>
    <submittedName>
        <fullName evidence="3">Formate dehydrogenase chain d</fullName>
        <ecNumber evidence="3">1.2.1.2</ecNumber>
    </submittedName>
</protein>
<dbReference type="InterPro" id="IPR016193">
    <property type="entry name" value="Cytidine_deaminase-like"/>
</dbReference>
<dbReference type="GO" id="GO:0016783">
    <property type="term" value="F:sulfurtransferase activity"/>
    <property type="evidence" value="ECO:0007669"/>
    <property type="project" value="InterPro"/>
</dbReference>
<dbReference type="GO" id="GO:0006777">
    <property type="term" value="P:Mo-molybdopterin cofactor biosynthetic process"/>
    <property type="evidence" value="ECO:0007669"/>
    <property type="project" value="UniProtKB-KW"/>
</dbReference>
<name>A0A0W8FHQ2_9ZZZZ</name>
<keyword evidence="2" id="KW-0501">Molybdenum cofactor biosynthesis</keyword>
<dbReference type="PIRSF" id="PIRSF015626">
    <property type="entry name" value="FdhD"/>
    <property type="match status" value="1"/>
</dbReference>
<dbReference type="PANTHER" id="PTHR30592">
    <property type="entry name" value="FORMATE DEHYDROGENASE"/>
    <property type="match status" value="1"/>
</dbReference>
<dbReference type="EC" id="1.2.1.2" evidence="3"/>
<dbReference type="Gene3D" id="3.10.20.10">
    <property type="match status" value="1"/>
</dbReference>
<dbReference type="HAMAP" id="MF_00187">
    <property type="entry name" value="FdhD"/>
    <property type="match status" value="1"/>
</dbReference>
<sequence length="257" mass="27779">MYRAYPCVRGEAGRFASDTHAVVEEAAFTLNVNGRNVMAAMVSPVDLEDFIVGYLFTEEIIKGPGEIESIKIEKSVASVLTTNPFRVTGRKRVILSGCGGSAAGIDPKKLKPIESDLILPYDAITDCIREVMASDLHRLIGGIHSVGLAGPEGMIRRAEDIGRHNAFDRVIGYALRNGIDRSRTFAVSSGRISSETVRKCLVANIPVIASRGASTSLALDIAEWAGLCVIGFVRGEKMNIYTRPWRVEGAGDVAIER</sequence>
<evidence type="ECO:0000256" key="1">
    <source>
        <dbReference type="ARBA" id="ARBA00022490"/>
    </source>
</evidence>
<evidence type="ECO:0000256" key="2">
    <source>
        <dbReference type="ARBA" id="ARBA00023150"/>
    </source>
</evidence>
<accession>A0A0W8FHQ2</accession>
<dbReference type="Gene3D" id="3.40.140.10">
    <property type="entry name" value="Cytidine Deaminase, domain 2"/>
    <property type="match status" value="1"/>
</dbReference>
<organism evidence="3">
    <name type="scientific">hydrocarbon metagenome</name>
    <dbReference type="NCBI Taxonomy" id="938273"/>
    <lineage>
        <taxon>unclassified sequences</taxon>
        <taxon>metagenomes</taxon>
        <taxon>ecological metagenomes</taxon>
    </lineage>
</organism>
<dbReference type="EMBL" id="LNQE01001195">
    <property type="protein sequence ID" value="KUG20411.1"/>
    <property type="molecule type" value="Genomic_DNA"/>
</dbReference>